<evidence type="ECO:0000256" key="2">
    <source>
        <dbReference type="ARBA" id="ARBA00022771"/>
    </source>
</evidence>
<dbReference type="PANTHER" id="PTHR14493:SF50">
    <property type="entry name" value="RING FINGER PROTEIN UNKEMPT"/>
    <property type="match status" value="1"/>
</dbReference>
<comment type="caution">
    <text evidence="8">The sequence shown here is derived from an EMBL/GenBank/DDBJ whole genome shotgun (WGS) entry which is preliminary data.</text>
</comment>
<evidence type="ECO:0000256" key="5">
    <source>
        <dbReference type="PROSITE-ProRule" id="PRU00723"/>
    </source>
</evidence>
<feature type="compositionally biased region" description="Polar residues" evidence="6">
    <location>
        <begin position="84"/>
        <end position="107"/>
    </location>
</feature>
<gene>
    <name evidence="8" type="ORF">CTEN210_17334</name>
</gene>
<feature type="region of interest" description="Disordered" evidence="6">
    <location>
        <begin position="182"/>
        <end position="255"/>
    </location>
</feature>
<reference evidence="8 9" key="1">
    <citation type="journal article" date="2021" name="Sci. Rep.">
        <title>The genome of the diatom Chaetoceros tenuissimus carries an ancient integrated fragment of an extant virus.</title>
        <authorList>
            <person name="Hongo Y."/>
            <person name="Kimura K."/>
            <person name="Takaki Y."/>
            <person name="Yoshida Y."/>
            <person name="Baba S."/>
            <person name="Kobayashi G."/>
            <person name="Nagasaki K."/>
            <person name="Hano T."/>
            <person name="Tomaru Y."/>
        </authorList>
    </citation>
    <scope>NUCLEOTIDE SEQUENCE [LARGE SCALE GENOMIC DNA]</scope>
    <source>
        <strain evidence="8 9">NIES-3715</strain>
    </source>
</reference>
<feature type="compositionally biased region" description="Basic and acidic residues" evidence="6">
    <location>
        <begin position="223"/>
        <end position="233"/>
    </location>
</feature>
<feature type="compositionally biased region" description="Polar residues" evidence="6">
    <location>
        <begin position="191"/>
        <end position="219"/>
    </location>
</feature>
<dbReference type="InterPro" id="IPR057444">
    <property type="entry name" value="Znf-CCCH_AtC3H23-like"/>
</dbReference>
<evidence type="ECO:0000256" key="4">
    <source>
        <dbReference type="ARBA" id="ARBA00023125"/>
    </source>
</evidence>
<dbReference type="GO" id="GO:0008270">
    <property type="term" value="F:zinc ion binding"/>
    <property type="evidence" value="ECO:0007669"/>
    <property type="project" value="UniProtKB-KW"/>
</dbReference>
<keyword evidence="3 5" id="KW-0862">Zinc</keyword>
<feature type="compositionally biased region" description="Polar residues" evidence="6">
    <location>
        <begin position="376"/>
        <end position="417"/>
    </location>
</feature>
<feature type="region of interest" description="Disordered" evidence="6">
    <location>
        <begin position="828"/>
        <end position="857"/>
    </location>
</feature>
<feature type="compositionally biased region" description="Basic and acidic residues" evidence="6">
    <location>
        <begin position="108"/>
        <end position="120"/>
    </location>
</feature>
<dbReference type="PANTHER" id="PTHR14493">
    <property type="entry name" value="UNKEMPT FAMILY MEMBER"/>
    <property type="match status" value="1"/>
</dbReference>
<feature type="region of interest" description="Disordered" evidence="6">
    <location>
        <begin position="24"/>
        <end position="43"/>
    </location>
</feature>
<dbReference type="PROSITE" id="PS50103">
    <property type="entry name" value="ZF_C3H1"/>
    <property type="match status" value="1"/>
</dbReference>
<keyword evidence="2 5" id="KW-0863">Zinc-finger</keyword>
<feature type="zinc finger region" description="C3H1-type" evidence="5">
    <location>
        <begin position="743"/>
        <end position="783"/>
    </location>
</feature>
<keyword evidence="1 5" id="KW-0479">Metal-binding</keyword>
<accession>A0AAD3HFA3</accession>
<evidence type="ECO:0000313" key="8">
    <source>
        <dbReference type="EMBL" id="GFH60858.1"/>
    </source>
</evidence>
<protein>
    <recommendedName>
        <fullName evidence="7">C3H1-type domain-containing protein</fullName>
    </recommendedName>
</protein>
<dbReference type="GO" id="GO:0003677">
    <property type="term" value="F:DNA binding"/>
    <property type="evidence" value="ECO:0007669"/>
    <property type="project" value="UniProtKB-KW"/>
</dbReference>
<feature type="compositionally biased region" description="Polar residues" evidence="6">
    <location>
        <begin position="53"/>
        <end position="75"/>
    </location>
</feature>
<organism evidence="8 9">
    <name type="scientific">Chaetoceros tenuissimus</name>
    <dbReference type="NCBI Taxonomy" id="426638"/>
    <lineage>
        <taxon>Eukaryota</taxon>
        <taxon>Sar</taxon>
        <taxon>Stramenopiles</taxon>
        <taxon>Ochrophyta</taxon>
        <taxon>Bacillariophyta</taxon>
        <taxon>Coscinodiscophyceae</taxon>
        <taxon>Chaetocerotophycidae</taxon>
        <taxon>Chaetocerotales</taxon>
        <taxon>Chaetocerotaceae</taxon>
        <taxon>Chaetoceros</taxon>
    </lineage>
</organism>
<dbReference type="InterPro" id="IPR000571">
    <property type="entry name" value="Znf_CCCH"/>
</dbReference>
<feature type="compositionally biased region" description="Low complexity" evidence="6">
    <location>
        <begin position="122"/>
        <end position="136"/>
    </location>
</feature>
<proteinExistence type="predicted"/>
<dbReference type="AlphaFoldDB" id="A0AAD3HFA3"/>
<name>A0AAD3HFA3_9STRA</name>
<evidence type="ECO:0000256" key="1">
    <source>
        <dbReference type="ARBA" id="ARBA00022723"/>
    </source>
</evidence>
<keyword evidence="9" id="KW-1185">Reference proteome</keyword>
<feature type="region of interest" description="Disordered" evidence="6">
    <location>
        <begin position="53"/>
        <end position="143"/>
    </location>
</feature>
<feature type="region of interest" description="Disordered" evidence="6">
    <location>
        <begin position="370"/>
        <end position="433"/>
    </location>
</feature>
<evidence type="ECO:0000313" key="9">
    <source>
        <dbReference type="Proteomes" id="UP001054902"/>
    </source>
</evidence>
<evidence type="ECO:0000256" key="3">
    <source>
        <dbReference type="ARBA" id="ARBA00022833"/>
    </source>
</evidence>
<evidence type="ECO:0000256" key="6">
    <source>
        <dbReference type="SAM" id="MobiDB-lite"/>
    </source>
</evidence>
<dbReference type="Proteomes" id="UP001054902">
    <property type="component" value="Unassembled WGS sequence"/>
</dbReference>
<dbReference type="Pfam" id="PF25512">
    <property type="entry name" value="zf-CCCH_AtC3H23"/>
    <property type="match status" value="1"/>
</dbReference>
<feature type="domain" description="C3H1-type" evidence="7">
    <location>
        <begin position="743"/>
        <end position="783"/>
    </location>
</feature>
<dbReference type="EMBL" id="BLLK01000069">
    <property type="protein sequence ID" value="GFH60858.1"/>
    <property type="molecule type" value="Genomic_DNA"/>
</dbReference>
<keyword evidence="4" id="KW-0238">DNA-binding</keyword>
<evidence type="ECO:0000259" key="7">
    <source>
        <dbReference type="PROSITE" id="PS50103"/>
    </source>
</evidence>
<sequence length="939" mass="104745">MPRRIVSHIDQPETVSKTNLLHKKTTSVNSTNNTLGHSNQETSGKEHIMSITTNQSSIPQKGNTTESQESWTTVTKGKKKNRSTKTPSPTTMQSYSNTNTSARTAQSNRREGDYDLHEDNMTPNTTVSSSSTNPSKSFDDEMNAGSKYQKESMVGNLTHQGLAIPDLELRFNRDESLNMHGPVEKPLGINQKHSLNRTITPNLGNLTGNEQTQTGSIVGSNRHVPDASFEGHGRGQGSLNDFQLHPQPAGVTPTISNKAISTDKRSTQMNLKQRPAPHWGQPVNSYQSIAVQGMMSQPQHMSHDQNMLIEQRQDPSPGNSPTSSFRMNTHGQAAVGSVAHVHKMQQMPVSPNAYIQSRNASGRQHVMNSAAGGNARRNQGNPPMSPSWQHHNPQSYRNQHQQHSKYNQPTSPGSHGRNQPGGKPFTSGGSRPAPEVLKTLLRKKACLYESGTSRAIALITWLVGRSLAVHDGYFSRQKLQSGVHAVVASKITSGTITRTKVNRCMQIILNSCFHYIIPKPDGANDKGDAFRESFEKTAIDDAHLLKSLSSPWDDVDITKADEIIYSEDNFHDDGDKKNDNQTEKRVVLLCFNENVRSAEDVLRCHNDFIRDTAIGSNLILTSDEWRYFFSRKDEDGSHTSSTIESIPSGPPQSPVVRGMEGCDIPYLSFDIPSEVSDCLSFNAKNAEPWGKEGDILGQMNSNELFKFRTSWCCKRYEHDHKLCRFAHADQNQGWLRRDPSVFKYSNEMCQFVATVQSENSILHGCQLNSCKDGVHCKFAHSKEEVDYHPQRYKSKVCPCSKAGGNFMSHPCKLLDICPNAHPLQSGVHHHYRGNRRRGDSFSKGKGSPKLGSRSKEEEFKIPEPAHILYLNPSPFSEFDRSLVFPGLVSLYRRNCSVHYAHHVGCKAIAYNLFGGEFVVDRPFEKTQGTENQDFSFYSK</sequence>
<dbReference type="InterPro" id="IPR045234">
    <property type="entry name" value="Unkempt-like"/>
</dbReference>